<dbReference type="Pfam" id="PF00795">
    <property type="entry name" value="CN_hydrolase"/>
    <property type="match status" value="1"/>
</dbReference>
<evidence type="ECO:0000259" key="2">
    <source>
        <dbReference type="PROSITE" id="PS50263"/>
    </source>
</evidence>
<evidence type="ECO:0000313" key="4">
    <source>
        <dbReference type="Proteomes" id="UP000593802"/>
    </source>
</evidence>
<evidence type="ECO:0000256" key="1">
    <source>
        <dbReference type="ARBA" id="ARBA00022801"/>
    </source>
</evidence>
<dbReference type="CDD" id="cd07197">
    <property type="entry name" value="nitrilase"/>
    <property type="match status" value="1"/>
</dbReference>
<evidence type="ECO:0000313" key="3">
    <source>
        <dbReference type="EMBL" id="BCJ85790.1"/>
    </source>
</evidence>
<sequence>MGFTVLGLQCGPYEMLGSYVYRMEALGRHLDRELQNGSADLVVFPELMTVPYKCGTYDDSFFDMAEPLDGPTLEWLSKKARNYQTAIVGTLFERETIGSENRYFNTAVIVSPEGDLVGKYRKTHIPKVCLPTLHVDETYYFSAGEELPVFVVQERKIGILICYDRSFPEAARTLAVQGAELIVIPTAAGGIDRAGMWIAECAARARENGVFVMGVNRGGDERYIANDSTEKITHYFGMTAAFDPRGEALGPALDNRSWTSLRVDLDFSQIETNRSGLNFLRDYRPELYRRYDANCNTNAFSDTFPADIPKDRINGLPVYDLRKQLNTLRNFSLHRETEPLFTPRGEQ</sequence>
<dbReference type="InterPro" id="IPR050345">
    <property type="entry name" value="Aliph_Amidase/BUP"/>
</dbReference>
<keyword evidence="1" id="KW-0378">Hydrolase</keyword>
<organism evidence="3 4">
    <name type="scientific">Effusibacillus dendaii</name>
    <dbReference type="NCBI Taxonomy" id="2743772"/>
    <lineage>
        <taxon>Bacteria</taxon>
        <taxon>Bacillati</taxon>
        <taxon>Bacillota</taxon>
        <taxon>Bacilli</taxon>
        <taxon>Bacillales</taxon>
        <taxon>Alicyclobacillaceae</taxon>
        <taxon>Effusibacillus</taxon>
    </lineage>
</organism>
<dbReference type="PANTHER" id="PTHR43674:SF2">
    <property type="entry name" value="BETA-UREIDOPROPIONASE"/>
    <property type="match status" value="1"/>
</dbReference>
<proteinExistence type="predicted"/>
<dbReference type="SUPFAM" id="SSF56317">
    <property type="entry name" value="Carbon-nitrogen hydrolase"/>
    <property type="match status" value="1"/>
</dbReference>
<dbReference type="AlphaFoldDB" id="A0A7I8DBA1"/>
<dbReference type="KEGG" id="eff:skT53_07750"/>
<protein>
    <recommendedName>
        <fullName evidence="2">CN hydrolase domain-containing protein</fullName>
    </recommendedName>
</protein>
<feature type="domain" description="CN hydrolase" evidence="2">
    <location>
        <begin position="3"/>
        <end position="267"/>
    </location>
</feature>
<dbReference type="InterPro" id="IPR036526">
    <property type="entry name" value="C-N_Hydrolase_sf"/>
</dbReference>
<accession>A0A7I8DBA1</accession>
<dbReference type="PANTHER" id="PTHR43674">
    <property type="entry name" value="NITRILASE C965.09-RELATED"/>
    <property type="match status" value="1"/>
</dbReference>
<dbReference type="RefSeq" id="WP_200759864.1">
    <property type="nucleotide sequence ID" value="NZ_AP023366.1"/>
</dbReference>
<dbReference type="EMBL" id="AP023366">
    <property type="protein sequence ID" value="BCJ85790.1"/>
    <property type="molecule type" value="Genomic_DNA"/>
</dbReference>
<name>A0A7I8DBA1_9BACL</name>
<dbReference type="Gene3D" id="3.60.110.10">
    <property type="entry name" value="Carbon-nitrogen hydrolase"/>
    <property type="match status" value="1"/>
</dbReference>
<dbReference type="Proteomes" id="UP000593802">
    <property type="component" value="Chromosome"/>
</dbReference>
<reference evidence="3 4" key="1">
    <citation type="submission" date="2020-08" db="EMBL/GenBank/DDBJ databases">
        <title>Complete Genome Sequence of Effusibacillus dendaii Strain skT53, Isolated from Farmland soil.</title>
        <authorList>
            <person name="Konishi T."/>
            <person name="Kawasaki H."/>
        </authorList>
    </citation>
    <scope>NUCLEOTIDE SEQUENCE [LARGE SCALE GENOMIC DNA]</scope>
    <source>
        <strain evidence="4">skT53</strain>
    </source>
</reference>
<dbReference type="InterPro" id="IPR003010">
    <property type="entry name" value="C-N_Hydrolase"/>
</dbReference>
<gene>
    <name evidence="3" type="ORF">skT53_07750</name>
</gene>
<dbReference type="PROSITE" id="PS50263">
    <property type="entry name" value="CN_HYDROLASE"/>
    <property type="match status" value="1"/>
</dbReference>
<keyword evidence="4" id="KW-1185">Reference proteome</keyword>
<dbReference type="GO" id="GO:0016811">
    <property type="term" value="F:hydrolase activity, acting on carbon-nitrogen (but not peptide) bonds, in linear amides"/>
    <property type="evidence" value="ECO:0007669"/>
    <property type="project" value="TreeGrafter"/>
</dbReference>